<dbReference type="PROSITE" id="PS51257">
    <property type="entry name" value="PROKAR_LIPOPROTEIN"/>
    <property type="match status" value="1"/>
</dbReference>
<feature type="chain" id="PRO_5016703256" evidence="2">
    <location>
        <begin position="25"/>
        <end position="372"/>
    </location>
</feature>
<dbReference type="AlphaFoldDB" id="A0A369WUC5"/>
<accession>A0A369WUC5</accession>
<comment type="caution">
    <text evidence="5">The sequence shown here is derived from an EMBL/GenBank/DDBJ whole genome shotgun (WGS) entry which is preliminary data.</text>
</comment>
<feature type="signal peptide" evidence="2">
    <location>
        <begin position="1"/>
        <end position="24"/>
    </location>
</feature>
<evidence type="ECO:0000313" key="5">
    <source>
        <dbReference type="EMBL" id="RDE25211.1"/>
    </source>
</evidence>
<dbReference type="InterPro" id="IPR058637">
    <property type="entry name" value="YknX-like_C"/>
</dbReference>
<dbReference type="InterPro" id="IPR006143">
    <property type="entry name" value="RND_pump_MFP"/>
</dbReference>
<keyword evidence="2" id="KW-0732">Signal</keyword>
<dbReference type="Gene3D" id="2.40.50.100">
    <property type="match status" value="1"/>
</dbReference>
<dbReference type="PANTHER" id="PTHR30469:SF20">
    <property type="entry name" value="EFFLUX RND TRANSPORTER PERIPLASMIC ADAPTOR SUBUNIT"/>
    <property type="match status" value="1"/>
</dbReference>
<evidence type="ECO:0000259" key="3">
    <source>
        <dbReference type="Pfam" id="PF25917"/>
    </source>
</evidence>
<dbReference type="Pfam" id="PF25989">
    <property type="entry name" value="YknX_C"/>
    <property type="match status" value="1"/>
</dbReference>
<dbReference type="NCBIfam" id="TIGR01730">
    <property type="entry name" value="RND_mfp"/>
    <property type="match status" value="1"/>
</dbReference>
<dbReference type="InterPro" id="IPR058625">
    <property type="entry name" value="MdtA-like_BSH"/>
</dbReference>
<gene>
    <name evidence="5" type="ORF">DV711_06560</name>
</gene>
<dbReference type="Gene3D" id="2.40.420.20">
    <property type="match status" value="1"/>
</dbReference>
<organism evidence="5 6">
    <name type="scientific">Motiliproteus coralliicola</name>
    <dbReference type="NCBI Taxonomy" id="2283196"/>
    <lineage>
        <taxon>Bacteria</taxon>
        <taxon>Pseudomonadati</taxon>
        <taxon>Pseudomonadota</taxon>
        <taxon>Gammaproteobacteria</taxon>
        <taxon>Oceanospirillales</taxon>
        <taxon>Oceanospirillaceae</taxon>
        <taxon>Motiliproteus</taxon>
    </lineage>
</organism>
<reference evidence="5 6" key="1">
    <citation type="submission" date="2018-07" db="EMBL/GenBank/DDBJ databases">
        <title>Motiliproteus coralliicola sp. nov., a bacterium isolated from Coral.</title>
        <authorList>
            <person name="Wang G."/>
        </authorList>
    </citation>
    <scope>NUCLEOTIDE SEQUENCE [LARGE SCALE GENOMIC DNA]</scope>
    <source>
        <strain evidence="5 6">C34</strain>
    </source>
</reference>
<dbReference type="PANTHER" id="PTHR30469">
    <property type="entry name" value="MULTIDRUG RESISTANCE PROTEIN MDTA"/>
    <property type="match status" value="1"/>
</dbReference>
<keyword evidence="6" id="KW-1185">Reference proteome</keyword>
<dbReference type="Proteomes" id="UP000253769">
    <property type="component" value="Unassembled WGS sequence"/>
</dbReference>
<protein>
    <submittedName>
        <fullName evidence="5">Efflux RND transporter periplasmic adaptor subunit</fullName>
    </submittedName>
</protein>
<name>A0A369WUC5_9GAMM</name>
<dbReference type="GO" id="GO:1990281">
    <property type="term" value="C:efflux pump complex"/>
    <property type="evidence" value="ECO:0007669"/>
    <property type="project" value="TreeGrafter"/>
</dbReference>
<evidence type="ECO:0000259" key="4">
    <source>
        <dbReference type="Pfam" id="PF25989"/>
    </source>
</evidence>
<evidence type="ECO:0000256" key="1">
    <source>
        <dbReference type="ARBA" id="ARBA00009477"/>
    </source>
</evidence>
<dbReference type="EMBL" id="QQOH01000001">
    <property type="protein sequence ID" value="RDE25211.1"/>
    <property type="molecule type" value="Genomic_DNA"/>
</dbReference>
<dbReference type="Gene3D" id="1.10.287.470">
    <property type="entry name" value="Helix hairpin bin"/>
    <property type="match status" value="1"/>
</dbReference>
<proteinExistence type="inferred from homology"/>
<dbReference type="GO" id="GO:0015562">
    <property type="term" value="F:efflux transmembrane transporter activity"/>
    <property type="evidence" value="ECO:0007669"/>
    <property type="project" value="TreeGrafter"/>
</dbReference>
<sequence length="372" mass="41142">MDPIMSRLSAFNTAALLSSLLGLAGCQPEQSQSTQSQAEIARPAKIVMVDQNLSSLVRTYPGTLEASEHVDLSFRVGGQLIKLPVQPGQRVKKGELLAQLDEADYRNSFTERQARFELAQIQFDQIAKLRNKNLASKLQHDQASAELKSARAALSQASDNLDYTRLIAPFDGVVAKLEVENFQSIQAKSPVLELQDDSRIDIHFSVPESLITNLKRIENPQLAMKSLCGQARFYSQPGKAFKACYKEHDATPDPLTRSFGSVFTLVEQTDFPALPGMSASISVDLSAFVAEQPDNSLLVPLEAVFENQGKRWIWHVDQQSRARMVEVRVGRLIDDQLEVLSGLDSDSRIIAAGVSYVRDGMLVKPMVKERGL</sequence>
<feature type="domain" description="YknX-like C-terminal permuted SH3-like" evidence="4">
    <location>
        <begin position="297"/>
        <end position="364"/>
    </location>
</feature>
<evidence type="ECO:0000313" key="6">
    <source>
        <dbReference type="Proteomes" id="UP000253769"/>
    </source>
</evidence>
<dbReference type="OrthoDB" id="1185083at2"/>
<dbReference type="Pfam" id="PF25917">
    <property type="entry name" value="BSH_RND"/>
    <property type="match status" value="1"/>
</dbReference>
<comment type="similarity">
    <text evidence="1">Belongs to the membrane fusion protein (MFP) (TC 8.A.1) family.</text>
</comment>
<dbReference type="SUPFAM" id="SSF111369">
    <property type="entry name" value="HlyD-like secretion proteins"/>
    <property type="match status" value="1"/>
</dbReference>
<feature type="domain" description="Multidrug resistance protein MdtA-like barrel-sandwich hybrid" evidence="3">
    <location>
        <begin position="69"/>
        <end position="187"/>
    </location>
</feature>
<dbReference type="Gene3D" id="2.40.30.170">
    <property type="match status" value="1"/>
</dbReference>
<evidence type="ECO:0000256" key="2">
    <source>
        <dbReference type="SAM" id="SignalP"/>
    </source>
</evidence>